<dbReference type="EMBL" id="VLLK01000001">
    <property type="protein sequence ID" value="TWJ09915.1"/>
    <property type="molecule type" value="Genomic_DNA"/>
</dbReference>
<sequence>MSRSVMSKTTDSVSDILVANTSAGSAAALVQTCLPRWKPGLSVPQHSEIFSDSDEGSGAALALSLARDAMKVAARDIAPAQEDRRQILWVQDKSAVRLTGRPYVHGLPKDLQHRLIHVEAKSPEDALFALEEGLRCRDLAFVLGEIAGNPRGLNFTASRRLSLATEKHGVPLWLVRIDAEADLSSARMRWKVTSVPSASPRWARTTPGRPTWRAELFRARTHPPGEWSLSDDGSGLIAARPHKPSISGSTVATATDHVDLVRAAGGRSLAAL</sequence>
<dbReference type="Gene3D" id="3.40.50.300">
    <property type="entry name" value="P-loop containing nucleotide triphosphate hydrolases"/>
    <property type="match status" value="1"/>
</dbReference>
<evidence type="ECO:0000313" key="1">
    <source>
        <dbReference type="EMBL" id="TWJ09915.1"/>
    </source>
</evidence>
<proteinExistence type="predicted"/>
<protein>
    <submittedName>
        <fullName evidence="1">Protein ImuA</fullName>
    </submittedName>
</protein>
<reference evidence="1 2" key="1">
    <citation type="submission" date="2019-07" db="EMBL/GenBank/DDBJ databases">
        <title>Genomic Encyclopedia of Archaeal and Bacterial Type Strains, Phase II (KMG-II): from individual species to whole genera.</title>
        <authorList>
            <person name="Goeker M."/>
        </authorList>
    </citation>
    <scope>NUCLEOTIDE SEQUENCE [LARGE SCALE GENOMIC DNA]</scope>
    <source>
        <strain evidence="1 2">ATCC BAA-2084</strain>
    </source>
</reference>
<dbReference type="STRING" id="476157.GCA_001663155_01787"/>
<dbReference type="Proteomes" id="UP000320547">
    <property type="component" value="Unassembled WGS sequence"/>
</dbReference>
<name>A0A562UWB8_9SPHN</name>
<dbReference type="InterPro" id="IPR027417">
    <property type="entry name" value="P-loop_NTPase"/>
</dbReference>
<dbReference type="SUPFAM" id="SSF52540">
    <property type="entry name" value="P-loop containing nucleoside triphosphate hydrolases"/>
    <property type="match status" value="1"/>
</dbReference>
<dbReference type="RefSeq" id="WP_245638222.1">
    <property type="nucleotide sequence ID" value="NZ_CP015963.1"/>
</dbReference>
<gene>
    <name evidence="1" type="ORF">JN10_1569</name>
</gene>
<organism evidence="1 2">
    <name type="scientific">Altererythrobacter ishigakiensis</name>
    <dbReference type="NCBI Taxonomy" id="476157"/>
    <lineage>
        <taxon>Bacteria</taxon>
        <taxon>Pseudomonadati</taxon>
        <taxon>Pseudomonadota</taxon>
        <taxon>Alphaproteobacteria</taxon>
        <taxon>Sphingomonadales</taxon>
        <taxon>Erythrobacteraceae</taxon>
        <taxon>Altererythrobacter</taxon>
    </lineage>
</organism>
<dbReference type="AlphaFoldDB" id="A0A562UWB8"/>
<keyword evidence="2" id="KW-1185">Reference proteome</keyword>
<comment type="caution">
    <text evidence="1">The sequence shown here is derived from an EMBL/GenBank/DDBJ whole genome shotgun (WGS) entry which is preliminary data.</text>
</comment>
<accession>A0A562UWB8</accession>
<evidence type="ECO:0000313" key="2">
    <source>
        <dbReference type="Proteomes" id="UP000320547"/>
    </source>
</evidence>